<evidence type="ECO:0000313" key="2">
    <source>
        <dbReference type="Proteomes" id="UP001144978"/>
    </source>
</evidence>
<comment type="caution">
    <text evidence="1">The sequence shown here is derived from an EMBL/GenBank/DDBJ whole genome shotgun (WGS) entry which is preliminary data.</text>
</comment>
<accession>A0ACC1PW29</accession>
<name>A0ACC1PW29_9APHY</name>
<evidence type="ECO:0000313" key="1">
    <source>
        <dbReference type="EMBL" id="KAJ3001684.1"/>
    </source>
</evidence>
<reference evidence="1" key="1">
    <citation type="submission" date="2022-08" db="EMBL/GenBank/DDBJ databases">
        <title>Genome Sequence of Pycnoporus sanguineus.</title>
        <authorList>
            <person name="Buettner E."/>
        </authorList>
    </citation>
    <scope>NUCLEOTIDE SEQUENCE</scope>
    <source>
        <strain evidence="1">CG-C14</strain>
    </source>
</reference>
<gene>
    <name evidence="1" type="ORF">NUW54_g6269</name>
</gene>
<sequence>MPSSSTPSNPPSVAHNAGALRYHFSAATLLWVLRVKGYLTHRLARIFIPAINDLATFLAPAFVQPGQRQSLAPSADTSPFGPLIAAAPKASSPSPTEALQF</sequence>
<dbReference type="EMBL" id="JANSHE010001651">
    <property type="protein sequence ID" value="KAJ3001684.1"/>
    <property type="molecule type" value="Genomic_DNA"/>
</dbReference>
<dbReference type="Proteomes" id="UP001144978">
    <property type="component" value="Unassembled WGS sequence"/>
</dbReference>
<proteinExistence type="predicted"/>
<organism evidence="1 2">
    <name type="scientific">Trametes sanguinea</name>
    <dbReference type="NCBI Taxonomy" id="158606"/>
    <lineage>
        <taxon>Eukaryota</taxon>
        <taxon>Fungi</taxon>
        <taxon>Dikarya</taxon>
        <taxon>Basidiomycota</taxon>
        <taxon>Agaricomycotina</taxon>
        <taxon>Agaricomycetes</taxon>
        <taxon>Polyporales</taxon>
        <taxon>Polyporaceae</taxon>
        <taxon>Trametes</taxon>
    </lineage>
</organism>
<protein>
    <submittedName>
        <fullName evidence="1">Uncharacterized protein</fullName>
    </submittedName>
</protein>
<keyword evidence="2" id="KW-1185">Reference proteome</keyword>